<feature type="region of interest" description="Disordered" evidence="1">
    <location>
        <begin position="1"/>
        <end position="26"/>
    </location>
</feature>
<reference evidence="2" key="2">
    <citation type="submission" date="2020-05" db="EMBL/GenBank/DDBJ databases">
        <authorList>
            <person name="Kim H.-S."/>
            <person name="Proctor R.H."/>
            <person name="Brown D.W."/>
        </authorList>
    </citation>
    <scope>NUCLEOTIDE SEQUENCE</scope>
    <source>
        <strain evidence="2">NRRL 20472</strain>
    </source>
</reference>
<dbReference type="Proteomes" id="UP000622797">
    <property type="component" value="Unassembled WGS sequence"/>
</dbReference>
<name>A0A8H4X4B1_9HYPO</name>
<organism evidence="2 3">
    <name type="scientific">Fusarium sarcochroum</name>
    <dbReference type="NCBI Taxonomy" id="1208366"/>
    <lineage>
        <taxon>Eukaryota</taxon>
        <taxon>Fungi</taxon>
        <taxon>Dikarya</taxon>
        <taxon>Ascomycota</taxon>
        <taxon>Pezizomycotina</taxon>
        <taxon>Sordariomycetes</taxon>
        <taxon>Hypocreomycetidae</taxon>
        <taxon>Hypocreales</taxon>
        <taxon>Nectriaceae</taxon>
        <taxon>Fusarium</taxon>
        <taxon>Fusarium lateritium species complex</taxon>
    </lineage>
</organism>
<evidence type="ECO:0000256" key="1">
    <source>
        <dbReference type="SAM" id="MobiDB-lite"/>
    </source>
</evidence>
<dbReference type="AlphaFoldDB" id="A0A8H4X4B1"/>
<feature type="compositionally biased region" description="Polar residues" evidence="1">
    <location>
        <begin position="1"/>
        <end position="13"/>
    </location>
</feature>
<dbReference type="OrthoDB" id="4725400at2759"/>
<keyword evidence="3" id="KW-1185">Reference proteome</keyword>
<evidence type="ECO:0000313" key="3">
    <source>
        <dbReference type="Proteomes" id="UP000622797"/>
    </source>
</evidence>
<proteinExistence type="predicted"/>
<gene>
    <name evidence="2" type="ORF">FSARC_10199</name>
</gene>
<protein>
    <submittedName>
        <fullName evidence="2">Uncharacterized protein</fullName>
    </submittedName>
</protein>
<dbReference type="EMBL" id="JABEXW010000610">
    <property type="protein sequence ID" value="KAF4961383.1"/>
    <property type="molecule type" value="Genomic_DNA"/>
</dbReference>
<comment type="caution">
    <text evidence="2">The sequence shown here is derived from an EMBL/GenBank/DDBJ whole genome shotgun (WGS) entry which is preliminary data.</text>
</comment>
<reference evidence="2" key="1">
    <citation type="journal article" date="2020" name="BMC Genomics">
        <title>Correction to: Identification and distribution of gene clusters required for synthesis of sphingolipid metabolism inhibitors in diverse species of the filamentous fungus Fusarium.</title>
        <authorList>
            <person name="Kim H.S."/>
            <person name="Lohmar J.M."/>
            <person name="Busman M."/>
            <person name="Brown D.W."/>
            <person name="Naumann T.A."/>
            <person name="Divon H.H."/>
            <person name="Lysoe E."/>
            <person name="Uhlig S."/>
            <person name="Proctor R.H."/>
        </authorList>
    </citation>
    <scope>NUCLEOTIDE SEQUENCE</scope>
    <source>
        <strain evidence="2">NRRL 20472</strain>
    </source>
</reference>
<sequence length="85" mass="9099">MSNNDQTNDSSEYVSGGKRPSVTPYGQIPSFTVGDSVYLLKIDGSREGPYIVATAPAAGKCMLCYNDGKPYRDNASISVDELEAD</sequence>
<accession>A0A8H4X4B1</accession>
<evidence type="ECO:0000313" key="2">
    <source>
        <dbReference type="EMBL" id="KAF4961383.1"/>
    </source>
</evidence>